<dbReference type="EMBL" id="CAJVPK010000397">
    <property type="protein sequence ID" value="CAG8504625.1"/>
    <property type="molecule type" value="Genomic_DNA"/>
</dbReference>
<dbReference type="GO" id="GO:0005634">
    <property type="term" value="C:nucleus"/>
    <property type="evidence" value="ECO:0007669"/>
    <property type="project" value="UniProtKB-SubCell"/>
</dbReference>
<dbReference type="AlphaFoldDB" id="A0A9N8ZRR8"/>
<dbReference type="Gene3D" id="1.10.10.1410">
    <property type="match status" value="1"/>
</dbReference>
<comment type="similarity">
    <text evidence="2">Belongs to the eukaryotic ribosomal protein P1/P2 family.</text>
</comment>
<evidence type="ECO:0000256" key="6">
    <source>
        <dbReference type="ARBA" id="ARBA00023187"/>
    </source>
</evidence>
<dbReference type="Pfam" id="PF17098">
    <property type="entry name" value="Wtap"/>
    <property type="match status" value="1"/>
</dbReference>
<comment type="similarity">
    <text evidence="3">Belongs to the fl(2)d family.</text>
</comment>
<evidence type="ECO:0000256" key="3">
    <source>
        <dbReference type="ARBA" id="ARBA00010313"/>
    </source>
</evidence>
<sequence length="381" mass="41949">MKHLAAYLLLNLAGKTPNEKNIKSLLDTVGIEADSDRISDLLAQLDGKDINELAAIGSTKLATVPAGGGGVVSGGGGAAASAPLKKRRISTSPFDERRVSINEPLKKIKQENINNNVSPGGNNNNNNNLKSEPFSPKMSQQQQQSKASGSGSSPFTTRQIGNTGSNITHSSGQTINTTSNILPGELQNLSQTLTPDFTFDQSLRKKFLDPAINALFRTMKKELEDKDKMIENLQSELDGVKFTTNSITGQKLVAKLKALQEENEELGRQLRQGRVEQYEVEIAMQRKLINELKHGVEEYESKIITFDSEIEHLQDLIFQIQSKLKQYQNKYGPLVPENNKEKENVSKIATTTTNNNTSKSDIGAVTEEIKRDVHSQRMDEG</sequence>
<keyword evidence="5" id="KW-0689">Ribosomal protein</keyword>
<evidence type="ECO:0000313" key="12">
    <source>
        <dbReference type="Proteomes" id="UP000789706"/>
    </source>
</evidence>
<proteinExistence type="inferred from homology"/>
<evidence type="ECO:0000256" key="1">
    <source>
        <dbReference type="ARBA" id="ARBA00004123"/>
    </source>
</evidence>
<gene>
    <name evidence="11" type="ORF">DEBURN_LOCUS4857</name>
</gene>
<dbReference type="Pfam" id="PF00428">
    <property type="entry name" value="Ribosomal_60s"/>
    <property type="match status" value="1"/>
</dbReference>
<feature type="compositionally biased region" description="Low complexity" evidence="10">
    <location>
        <begin position="112"/>
        <end position="128"/>
    </location>
</feature>
<evidence type="ECO:0000256" key="9">
    <source>
        <dbReference type="SAM" id="Coils"/>
    </source>
</evidence>
<evidence type="ECO:0000313" key="11">
    <source>
        <dbReference type="EMBL" id="CAG8504625.1"/>
    </source>
</evidence>
<reference evidence="11" key="1">
    <citation type="submission" date="2021-06" db="EMBL/GenBank/DDBJ databases">
        <authorList>
            <person name="Kallberg Y."/>
            <person name="Tangrot J."/>
            <person name="Rosling A."/>
        </authorList>
    </citation>
    <scope>NUCLEOTIDE SEQUENCE</scope>
    <source>
        <strain evidence="11">AZ414A</strain>
    </source>
</reference>
<keyword evidence="9" id="KW-0175">Coiled coil</keyword>
<protein>
    <submittedName>
        <fullName evidence="11">2742_t:CDS:1</fullName>
    </submittedName>
</protein>
<dbReference type="GO" id="GO:0006397">
    <property type="term" value="P:mRNA processing"/>
    <property type="evidence" value="ECO:0007669"/>
    <property type="project" value="UniProtKB-KW"/>
</dbReference>
<dbReference type="Proteomes" id="UP000789706">
    <property type="component" value="Unassembled WGS sequence"/>
</dbReference>
<feature type="region of interest" description="Disordered" evidence="10">
    <location>
        <begin position="75"/>
        <end position="179"/>
    </location>
</feature>
<feature type="compositionally biased region" description="Polar residues" evidence="10">
    <location>
        <begin position="155"/>
        <end position="179"/>
    </location>
</feature>
<evidence type="ECO:0000256" key="7">
    <source>
        <dbReference type="ARBA" id="ARBA00023242"/>
    </source>
</evidence>
<feature type="coiled-coil region" evidence="9">
    <location>
        <begin position="216"/>
        <end position="330"/>
    </location>
</feature>
<dbReference type="GO" id="GO:0000381">
    <property type="term" value="P:regulation of alternative mRNA splicing, via spliceosome"/>
    <property type="evidence" value="ECO:0007669"/>
    <property type="project" value="InterPro"/>
</dbReference>
<dbReference type="GO" id="GO:0016556">
    <property type="term" value="P:mRNA modification"/>
    <property type="evidence" value="ECO:0007669"/>
    <property type="project" value="InterPro"/>
</dbReference>
<dbReference type="OrthoDB" id="3366661at2759"/>
<keyword evidence="4" id="KW-0507">mRNA processing</keyword>
<dbReference type="GO" id="GO:0022625">
    <property type="term" value="C:cytosolic large ribosomal subunit"/>
    <property type="evidence" value="ECO:0007669"/>
    <property type="project" value="InterPro"/>
</dbReference>
<evidence type="ECO:0000256" key="4">
    <source>
        <dbReference type="ARBA" id="ARBA00022664"/>
    </source>
</evidence>
<dbReference type="GO" id="GO:0003735">
    <property type="term" value="F:structural constituent of ribosome"/>
    <property type="evidence" value="ECO:0007669"/>
    <property type="project" value="InterPro"/>
</dbReference>
<comment type="subcellular location">
    <subcellularLocation>
        <location evidence="1">Nucleus</location>
    </subcellularLocation>
</comment>
<dbReference type="InterPro" id="IPR044076">
    <property type="entry name" value="Ribosomal_P2"/>
</dbReference>
<evidence type="ECO:0000256" key="8">
    <source>
        <dbReference type="ARBA" id="ARBA00023274"/>
    </source>
</evidence>
<keyword evidence="6" id="KW-0508">mRNA splicing</keyword>
<dbReference type="GO" id="GO:0002182">
    <property type="term" value="P:cytoplasmic translational elongation"/>
    <property type="evidence" value="ECO:0007669"/>
    <property type="project" value="InterPro"/>
</dbReference>
<feature type="compositionally biased region" description="Basic and acidic residues" evidence="10">
    <location>
        <begin position="94"/>
        <end position="110"/>
    </location>
</feature>
<dbReference type="PANTHER" id="PTHR15217">
    <property type="entry name" value="WILMS' TUMOR 1-ASSOCIATING PROTEIN"/>
    <property type="match status" value="1"/>
</dbReference>
<dbReference type="PANTHER" id="PTHR15217:SF0">
    <property type="entry name" value="PRE-MRNA-SPLICING REGULATOR WTAP"/>
    <property type="match status" value="1"/>
</dbReference>
<keyword evidence="7" id="KW-0539">Nucleus</keyword>
<evidence type="ECO:0000256" key="2">
    <source>
        <dbReference type="ARBA" id="ARBA00005436"/>
    </source>
</evidence>
<name>A0A9N8ZRR8_9GLOM</name>
<evidence type="ECO:0000256" key="5">
    <source>
        <dbReference type="ARBA" id="ARBA00022980"/>
    </source>
</evidence>
<feature type="compositionally biased region" description="Low complexity" evidence="10">
    <location>
        <begin position="135"/>
        <end position="154"/>
    </location>
</feature>
<comment type="caution">
    <text evidence="11">The sequence shown here is derived from an EMBL/GenBank/DDBJ whole genome shotgun (WGS) entry which is preliminary data.</text>
</comment>
<keyword evidence="8" id="KW-0687">Ribonucleoprotein</keyword>
<dbReference type="FunFam" id="1.10.10.1410:FF:000002">
    <property type="entry name" value="60S acidic ribosomal protein P2"/>
    <property type="match status" value="1"/>
</dbReference>
<dbReference type="CDD" id="cd05833">
    <property type="entry name" value="Ribosomal_P2"/>
    <property type="match status" value="1"/>
</dbReference>
<dbReference type="GO" id="GO:0008380">
    <property type="term" value="P:RNA splicing"/>
    <property type="evidence" value="ECO:0007669"/>
    <property type="project" value="UniProtKB-KW"/>
</dbReference>
<dbReference type="InterPro" id="IPR033757">
    <property type="entry name" value="WTAP"/>
</dbReference>
<organism evidence="11 12">
    <name type="scientific">Diversispora eburnea</name>
    <dbReference type="NCBI Taxonomy" id="1213867"/>
    <lineage>
        <taxon>Eukaryota</taxon>
        <taxon>Fungi</taxon>
        <taxon>Fungi incertae sedis</taxon>
        <taxon>Mucoromycota</taxon>
        <taxon>Glomeromycotina</taxon>
        <taxon>Glomeromycetes</taxon>
        <taxon>Diversisporales</taxon>
        <taxon>Diversisporaceae</taxon>
        <taxon>Diversispora</taxon>
    </lineage>
</organism>
<accession>A0A9N8ZRR8</accession>
<dbReference type="InterPro" id="IPR038716">
    <property type="entry name" value="P1/P2_N_sf"/>
</dbReference>
<keyword evidence="12" id="KW-1185">Reference proteome</keyword>
<evidence type="ECO:0000256" key="10">
    <source>
        <dbReference type="SAM" id="MobiDB-lite"/>
    </source>
</evidence>